<organism evidence="9 10">
    <name type="scientific">Lachnospira intestinalis</name>
    <dbReference type="NCBI Taxonomy" id="3133158"/>
    <lineage>
        <taxon>Bacteria</taxon>
        <taxon>Bacillati</taxon>
        <taxon>Bacillota</taxon>
        <taxon>Clostridia</taxon>
        <taxon>Lachnospirales</taxon>
        <taxon>Lachnospiraceae</taxon>
        <taxon>Lachnospira</taxon>
    </lineage>
</organism>
<dbReference type="Pfam" id="PF02687">
    <property type="entry name" value="FtsX"/>
    <property type="match status" value="1"/>
</dbReference>
<evidence type="ECO:0000256" key="4">
    <source>
        <dbReference type="ARBA" id="ARBA00022989"/>
    </source>
</evidence>
<protein>
    <submittedName>
        <fullName evidence="9">ABC transporter permease</fullName>
    </submittedName>
</protein>
<evidence type="ECO:0000259" key="8">
    <source>
        <dbReference type="Pfam" id="PF02687"/>
    </source>
</evidence>
<evidence type="ECO:0000256" key="7">
    <source>
        <dbReference type="SAM" id="Phobius"/>
    </source>
</evidence>
<keyword evidence="2" id="KW-1003">Cell membrane</keyword>
<keyword evidence="4 7" id="KW-1133">Transmembrane helix</keyword>
<evidence type="ECO:0000256" key="2">
    <source>
        <dbReference type="ARBA" id="ARBA00022475"/>
    </source>
</evidence>
<dbReference type="PANTHER" id="PTHR30572:SF4">
    <property type="entry name" value="ABC TRANSPORTER PERMEASE YTRF"/>
    <property type="match status" value="1"/>
</dbReference>
<feature type="transmembrane region" description="Helical" evidence="7">
    <location>
        <begin position="12"/>
        <end position="36"/>
    </location>
</feature>
<keyword evidence="3 7" id="KW-0812">Transmembrane</keyword>
<comment type="caution">
    <text evidence="9">The sequence shown here is derived from an EMBL/GenBank/DDBJ whole genome shotgun (WGS) entry which is preliminary data.</text>
</comment>
<evidence type="ECO:0000256" key="6">
    <source>
        <dbReference type="ARBA" id="ARBA00038076"/>
    </source>
</evidence>
<evidence type="ECO:0000313" key="10">
    <source>
        <dbReference type="Proteomes" id="UP001480973"/>
    </source>
</evidence>
<dbReference type="EMBL" id="JBBMES010000023">
    <property type="protein sequence ID" value="MEQ2536173.1"/>
    <property type="molecule type" value="Genomic_DNA"/>
</dbReference>
<evidence type="ECO:0000256" key="5">
    <source>
        <dbReference type="ARBA" id="ARBA00023136"/>
    </source>
</evidence>
<keyword evidence="10" id="KW-1185">Reference proteome</keyword>
<dbReference type="PANTHER" id="PTHR30572">
    <property type="entry name" value="MEMBRANE COMPONENT OF TRANSPORTER-RELATED"/>
    <property type="match status" value="1"/>
</dbReference>
<comment type="similarity">
    <text evidence="6">Belongs to the ABC-4 integral membrane protein family.</text>
</comment>
<dbReference type="Proteomes" id="UP001480973">
    <property type="component" value="Unassembled WGS sequence"/>
</dbReference>
<name>A0ABV1GRY4_9FIRM</name>
<feature type="transmembrane region" description="Helical" evidence="7">
    <location>
        <begin position="291"/>
        <end position="315"/>
    </location>
</feature>
<feature type="transmembrane region" description="Helical" evidence="7">
    <location>
        <begin position="327"/>
        <end position="354"/>
    </location>
</feature>
<dbReference type="InterPro" id="IPR050250">
    <property type="entry name" value="Macrolide_Exporter_MacB"/>
</dbReference>
<evidence type="ECO:0000313" key="9">
    <source>
        <dbReference type="EMBL" id="MEQ2536173.1"/>
    </source>
</evidence>
<proteinExistence type="inferred from homology"/>
<dbReference type="InterPro" id="IPR003838">
    <property type="entry name" value="ABC3_permease_C"/>
</dbReference>
<feature type="transmembrane region" description="Helical" evidence="7">
    <location>
        <begin position="252"/>
        <end position="271"/>
    </location>
</feature>
<sequence>MRKIFRKIFRYKLTSIFFIIGQLIIYITIFGALAVYNRAYDKEKDRINAVYKNRIELEINMSKKVDFMSFFADSTNTGNAVISGKLALGIQELGTSVRSEIIIMSNEQMNYKLESGRLPGENAKNGRLEVAVGRNKAKFATVENGKKYLVIEGDRYEISGILGSDKSDYWDNKVVLNIACLGDKTLNSLMKKMSYTVELGSNSYELDDTYKTVYGNIKSIDQDSVIKAKKLISNGESTLEKSMAKENMQVNVITYIFCVLNSMIISEFWIIQRRKEFAIKKALGMKNSKIIMEMFINITELSGISLIMFLLLNILSKVFVGSAFIDIKISFITVLTVIAAIIVTVVASLIYPVYKIFHMNPAQQI</sequence>
<accession>A0ABV1GRY4</accession>
<reference evidence="9 10" key="1">
    <citation type="submission" date="2024-03" db="EMBL/GenBank/DDBJ databases">
        <title>Human intestinal bacterial collection.</title>
        <authorList>
            <person name="Pauvert C."/>
            <person name="Hitch T.C.A."/>
            <person name="Clavel T."/>
        </authorList>
    </citation>
    <scope>NUCLEOTIDE SEQUENCE [LARGE SCALE GENOMIC DNA]</scope>
    <source>
        <strain evidence="9 10">CLA-JM-H10</strain>
    </source>
</reference>
<feature type="domain" description="ABC3 transporter permease C-terminal" evidence="8">
    <location>
        <begin position="252"/>
        <end position="361"/>
    </location>
</feature>
<evidence type="ECO:0000256" key="3">
    <source>
        <dbReference type="ARBA" id="ARBA00022692"/>
    </source>
</evidence>
<comment type="subcellular location">
    <subcellularLocation>
        <location evidence="1">Cell membrane</location>
        <topology evidence="1">Multi-pass membrane protein</topology>
    </subcellularLocation>
</comment>
<gene>
    <name evidence="9" type="ORF">WMO38_13795</name>
</gene>
<keyword evidence="5 7" id="KW-0472">Membrane</keyword>
<evidence type="ECO:0000256" key="1">
    <source>
        <dbReference type="ARBA" id="ARBA00004651"/>
    </source>
</evidence>